<gene>
    <name evidence="1" type="ORF">GCM10011346_10960</name>
</gene>
<evidence type="ECO:0000313" key="2">
    <source>
        <dbReference type="Proteomes" id="UP000641206"/>
    </source>
</evidence>
<name>A0ABQ2NS48_9BACI</name>
<reference evidence="2" key="1">
    <citation type="journal article" date="2019" name="Int. J. Syst. Evol. Microbiol.">
        <title>The Global Catalogue of Microorganisms (GCM) 10K type strain sequencing project: providing services to taxonomists for standard genome sequencing and annotation.</title>
        <authorList>
            <consortium name="The Broad Institute Genomics Platform"/>
            <consortium name="The Broad Institute Genome Sequencing Center for Infectious Disease"/>
            <person name="Wu L."/>
            <person name="Ma J."/>
        </authorList>
    </citation>
    <scope>NUCLEOTIDE SEQUENCE [LARGE SCALE GENOMIC DNA]</scope>
    <source>
        <strain evidence="2">CGMCC 1.7693</strain>
    </source>
</reference>
<comment type="caution">
    <text evidence="1">The sequence shown here is derived from an EMBL/GenBank/DDBJ whole genome shotgun (WGS) entry which is preliminary data.</text>
</comment>
<accession>A0ABQ2NS48</accession>
<dbReference type="Proteomes" id="UP000641206">
    <property type="component" value="Unassembled WGS sequence"/>
</dbReference>
<protein>
    <submittedName>
        <fullName evidence="1">Uncharacterized protein</fullName>
    </submittedName>
</protein>
<organism evidence="1 2">
    <name type="scientific">Oceanobacillus neutriphilus</name>
    <dbReference type="NCBI Taxonomy" id="531815"/>
    <lineage>
        <taxon>Bacteria</taxon>
        <taxon>Bacillati</taxon>
        <taxon>Bacillota</taxon>
        <taxon>Bacilli</taxon>
        <taxon>Bacillales</taxon>
        <taxon>Bacillaceae</taxon>
        <taxon>Oceanobacillus</taxon>
    </lineage>
</organism>
<dbReference type="RefSeq" id="WP_229720109.1">
    <property type="nucleotide sequence ID" value="NZ_BMLW01000002.1"/>
</dbReference>
<sequence>MHNSHSIYINGTRLNNKRVFALKDRYSSTSNIGEILEQLGFLYEDKYNEIFKNLDEKNKERHI</sequence>
<keyword evidence="2" id="KW-1185">Reference proteome</keyword>
<evidence type="ECO:0000313" key="1">
    <source>
        <dbReference type="EMBL" id="GGP08879.1"/>
    </source>
</evidence>
<proteinExistence type="predicted"/>
<dbReference type="EMBL" id="BMLW01000002">
    <property type="protein sequence ID" value="GGP08879.1"/>
    <property type="molecule type" value="Genomic_DNA"/>
</dbReference>